<reference evidence="10 11" key="1">
    <citation type="submission" date="2012-11" db="EMBL/GenBank/DDBJ databases">
        <title>Whole genome sequence of Acidocella aminolytica 101 = DSM 11237.</title>
        <authorList>
            <person name="Azuma Y."/>
            <person name="Higashiura N."/>
            <person name="Hirakawa H."/>
            <person name="Matsushita K."/>
        </authorList>
    </citation>
    <scope>NUCLEOTIDE SEQUENCE [LARGE SCALE GENOMIC DNA]</scope>
    <source>
        <strain evidence="11">101 / DSM 11237</strain>
    </source>
</reference>
<evidence type="ECO:0000256" key="8">
    <source>
        <dbReference type="SAM" id="Phobius"/>
    </source>
</evidence>
<evidence type="ECO:0000256" key="2">
    <source>
        <dbReference type="ARBA" id="ARBA00022475"/>
    </source>
</evidence>
<comment type="subcellular location">
    <subcellularLocation>
        <location evidence="1">Cell membrane</location>
        <topology evidence="1">Multi-pass membrane protein</topology>
    </subcellularLocation>
</comment>
<keyword evidence="3" id="KW-0328">Glycosyltransferase</keyword>
<keyword evidence="6 8" id="KW-1133">Transmembrane helix</keyword>
<dbReference type="RefSeq" id="WP_048879361.1">
    <property type="nucleotide sequence ID" value="NZ_BANC01000064.1"/>
</dbReference>
<dbReference type="STRING" id="1120923.SAMN02746095_02793"/>
<dbReference type="PANTHER" id="PTHR33908">
    <property type="entry name" value="MANNOSYLTRANSFERASE YKCB-RELATED"/>
    <property type="match status" value="1"/>
</dbReference>
<dbReference type="Pfam" id="PF13231">
    <property type="entry name" value="PMT_2"/>
    <property type="match status" value="1"/>
</dbReference>
<name>A0A0D6PGT3_9PROT</name>
<dbReference type="GO" id="GO:0005886">
    <property type="term" value="C:plasma membrane"/>
    <property type="evidence" value="ECO:0007669"/>
    <property type="project" value="UniProtKB-SubCell"/>
</dbReference>
<keyword evidence="7 8" id="KW-0472">Membrane</keyword>
<dbReference type="GO" id="GO:0009103">
    <property type="term" value="P:lipopolysaccharide biosynthetic process"/>
    <property type="evidence" value="ECO:0007669"/>
    <property type="project" value="UniProtKB-ARBA"/>
</dbReference>
<dbReference type="AlphaFoldDB" id="A0A0D6PGT3"/>
<gene>
    <name evidence="10" type="ORF">Aam_066_044</name>
</gene>
<evidence type="ECO:0000256" key="3">
    <source>
        <dbReference type="ARBA" id="ARBA00022676"/>
    </source>
</evidence>
<evidence type="ECO:0000256" key="5">
    <source>
        <dbReference type="ARBA" id="ARBA00022692"/>
    </source>
</evidence>
<feature type="transmembrane region" description="Helical" evidence="8">
    <location>
        <begin position="269"/>
        <end position="286"/>
    </location>
</feature>
<comment type="caution">
    <text evidence="10">The sequence shown here is derived from an EMBL/GenBank/DDBJ whole genome shotgun (WGS) entry which is preliminary data.</text>
</comment>
<proteinExistence type="predicted"/>
<accession>A0A0D6PGT3</accession>
<evidence type="ECO:0000256" key="6">
    <source>
        <dbReference type="ARBA" id="ARBA00022989"/>
    </source>
</evidence>
<evidence type="ECO:0000259" key="9">
    <source>
        <dbReference type="Pfam" id="PF13231"/>
    </source>
</evidence>
<feature type="transmembrane region" description="Helical" evidence="8">
    <location>
        <begin position="95"/>
        <end position="116"/>
    </location>
</feature>
<evidence type="ECO:0000256" key="4">
    <source>
        <dbReference type="ARBA" id="ARBA00022679"/>
    </source>
</evidence>
<protein>
    <submittedName>
        <fullName evidence="10">Glycosyl/arabinosyl/mannosyl transferase</fullName>
    </submittedName>
</protein>
<dbReference type="OrthoDB" id="9811222at2"/>
<feature type="transmembrane region" description="Helical" evidence="8">
    <location>
        <begin position="65"/>
        <end position="83"/>
    </location>
</feature>
<evidence type="ECO:0000256" key="7">
    <source>
        <dbReference type="ARBA" id="ARBA00023136"/>
    </source>
</evidence>
<feature type="transmembrane region" description="Helical" evidence="8">
    <location>
        <begin position="144"/>
        <end position="174"/>
    </location>
</feature>
<dbReference type="InterPro" id="IPR050297">
    <property type="entry name" value="LipidA_mod_glycosyltrf_83"/>
</dbReference>
<keyword evidence="4 10" id="KW-0808">Transferase</keyword>
<dbReference type="EMBL" id="BANC01000064">
    <property type="protein sequence ID" value="GAN80980.1"/>
    <property type="molecule type" value="Genomic_DNA"/>
</dbReference>
<dbReference type="Proteomes" id="UP000032668">
    <property type="component" value="Unassembled WGS sequence"/>
</dbReference>
<feature type="transmembrane region" description="Helical" evidence="8">
    <location>
        <begin position="236"/>
        <end position="257"/>
    </location>
</feature>
<sequence>MVGPIVALLALTALRLALAAILPLTPDETYYFTWAQHLQAGYLDHPPMVALWIKLGTTLLGNNALGIRLFGPLAAALGSVALYDAGNRLLPGQRLGLPAAAFLNATLMLGAGSILMTPDTPLLFFWTLGVWALVRLAQSGNARWWLAAGAIAGLALLSKYTAALLLAGAGLWALTCKPIRAQLRTPWPWAGIALAFLVFGPDIAWNANHGWASYLKQGSRVDGFDPARALQFFGELIGGQSLLLTPLVAILAVWGLWRLRRIPAPSARLLFWLTLVPAVIFLEHTLTNRVESNWPAILYPSACLAAAVPRRWFRPALAVGFGITGLVYLQAVTGFIPISPKRDTAALQMAGWQRFAQQAAATHPAFLTSDDYATASELAFYAPKSVAVLGFTPRWTYFNWPVIPARGETGLLITRRSDTPCPNEIGTITRKRGHEPVMLYKVCQITAATAAKDFPRP</sequence>
<dbReference type="PANTHER" id="PTHR33908:SF11">
    <property type="entry name" value="MEMBRANE PROTEIN"/>
    <property type="match status" value="1"/>
</dbReference>
<feature type="transmembrane region" description="Helical" evidence="8">
    <location>
        <begin position="186"/>
        <end position="205"/>
    </location>
</feature>
<organism evidence="10 11">
    <name type="scientific">Acidocella aminolytica 101 = DSM 11237</name>
    <dbReference type="NCBI Taxonomy" id="1120923"/>
    <lineage>
        <taxon>Bacteria</taxon>
        <taxon>Pseudomonadati</taxon>
        <taxon>Pseudomonadota</taxon>
        <taxon>Alphaproteobacteria</taxon>
        <taxon>Acetobacterales</taxon>
        <taxon>Acidocellaceae</taxon>
        <taxon>Acidocella</taxon>
    </lineage>
</organism>
<evidence type="ECO:0000313" key="11">
    <source>
        <dbReference type="Proteomes" id="UP000032668"/>
    </source>
</evidence>
<feature type="transmembrane region" description="Helical" evidence="8">
    <location>
        <begin position="316"/>
        <end position="338"/>
    </location>
</feature>
<keyword evidence="11" id="KW-1185">Reference proteome</keyword>
<keyword evidence="2" id="KW-1003">Cell membrane</keyword>
<keyword evidence="5 8" id="KW-0812">Transmembrane</keyword>
<evidence type="ECO:0000256" key="1">
    <source>
        <dbReference type="ARBA" id="ARBA00004651"/>
    </source>
</evidence>
<dbReference type="InterPro" id="IPR038731">
    <property type="entry name" value="RgtA/B/C-like"/>
</dbReference>
<feature type="domain" description="Glycosyltransferase RgtA/B/C/D-like" evidence="9">
    <location>
        <begin position="44"/>
        <end position="205"/>
    </location>
</feature>
<dbReference type="GO" id="GO:0016763">
    <property type="term" value="F:pentosyltransferase activity"/>
    <property type="evidence" value="ECO:0007669"/>
    <property type="project" value="TreeGrafter"/>
</dbReference>
<evidence type="ECO:0000313" key="10">
    <source>
        <dbReference type="EMBL" id="GAN80980.1"/>
    </source>
</evidence>